<name>A0A6C0GJG7_9BACT</name>
<sequence length="341" mass="39145">MLKYTIIFISLLIVGCDTKDKERADLSSIFDTNKQEFKINNEKDTTITCQDGTIIKIPKHSFTVSESDSIRFVVKEVYTKSDMIKAGLSTTSNNRILESKGMVYIQSLHDQTELALNKPIEIAFAGNINSEEYKVFYGAFSNKKINWVLDTTTSNYHIFINHILKGSPCGNCDYAYEDFIIDSLKWNRGYTHVDTIVTFTHSNDTLPFSFITWMDVTSTNSRDRVIDKVFSASKLQWINCDRFIDFQEFTTVHIAANKIQNPYVFCVFKDYNSILQSDSQNTMEGVPVGQMVSIIGIDFKEDDIYFGMIPNIKITKDMTIKLRLEKTDKEIVDRVIGRLDK</sequence>
<dbReference type="EMBL" id="CP048222">
    <property type="protein sequence ID" value="QHT67954.1"/>
    <property type="molecule type" value="Genomic_DNA"/>
</dbReference>
<evidence type="ECO:0000313" key="2">
    <source>
        <dbReference type="Proteomes" id="UP000480178"/>
    </source>
</evidence>
<protein>
    <submittedName>
        <fullName evidence="1">Uncharacterized protein</fullName>
    </submittedName>
</protein>
<keyword evidence="2" id="KW-1185">Reference proteome</keyword>
<dbReference type="KEGG" id="rhoz:GXP67_15555"/>
<dbReference type="AlphaFoldDB" id="A0A6C0GJG7"/>
<gene>
    <name evidence="1" type="ORF">GXP67_15555</name>
</gene>
<reference evidence="1 2" key="1">
    <citation type="submission" date="2020-01" db="EMBL/GenBank/DDBJ databases">
        <authorList>
            <person name="Kim M.K."/>
        </authorList>
    </citation>
    <scope>NUCLEOTIDE SEQUENCE [LARGE SCALE GENOMIC DNA]</scope>
    <source>
        <strain evidence="1 2">172606-1</strain>
    </source>
</reference>
<dbReference type="RefSeq" id="WP_162443975.1">
    <property type="nucleotide sequence ID" value="NZ_CP048222.1"/>
</dbReference>
<accession>A0A6C0GJG7</accession>
<proteinExistence type="predicted"/>
<organism evidence="1 2">
    <name type="scientific">Rhodocytophaga rosea</name>
    <dbReference type="NCBI Taxonomy" id="2704465"/>
    <lineage>
        <taxon>Bacteria</taxon>
        <taxon>Pseudomonadati</taxon>
        <taxon>Bacteroidota</taxon>
        <taxon>Cytophagia</taxon>
        <taxon>Cytophagales</taxon>
        <taxon>Rhodocytophagaceae</taxon>
        <taxon>Rhodocytophaga</taxon>
    </lineage>
</organism>
<evidence type="ECO:0000313" key="1">
    <source>
        <dbReference type="EMBL" id="QHT67954.1"/>
    </source>
</evidence>
<dbReference type="PROSITE" id="PS51257">
    <property type="entry name" value="PROKAR_LIPOPROTEIN"/>
    <property type="match status" value="1"/>
</dbReference>
<dbReference type="Proteomes" id="UP000480178">
    <property type="component" value="Chromosome"/>
</dbReference>